<proteinExistence type="predicted"/>
<gene>
    <name evidence="1" type="ORF">BDN72DRAFT_882848</name>
</gene>
<sequence length="185" mass="20995">MPSRNMNHPTQIDKPSLHFFNERRCERTGQSGPCPHSEPQPNGGTNWNIKMLTVQHVEWRNGLAIVQLTRSSDMVINPRNTGIPGYGADPPSYHYRTLHTPPFLSRGESIGQVTAWFLRKPIFKTSWLVTSVFVTMTLELSLVLAVCGNPDSSWLLILVQYDSQSAAQGGWQRVRKLQPRAHCMW</sequence>
<keyword evidence="2" id="KW-1185">Reference proteome</keyword>
<dbReference type="Proteomes" id="UP000308600">
    <property type="component" value="Unassembled WGS sequence"/>
</dbReference>
<protein>
    <submittedName>
        <fullName evidence="1">Uncharacterized protein</fullName>
    </submittedName>
</protein>
<evidence type="ECO:0000313" key="1">
    <source>
        <dbReference type="EMBL" id="TFK62048.1"/>
    </source>
</evidence>
<reference evidence="1 2" key="1">
    <citation type="journal article" date="2019" name="Nat. Ecol. Evol.">
        <title>Megaphylogeny resolves global patterns of mushroom evolution.</title>
        <authorList>
            <person name="Varga T."/>
            <person name="Krizsan K."/>
            <person name="Foldi C."/>
            <person name="Dima B."/>
            <person name="Sanchez-Garcia M."/>
            <person name="Sanchez-Ramirez S."/>
            <person name="Szollosi G.J."/>
            <person name="Szarkandi J.G."/>
            <person name="Papp V."/>
            <person name="Albert L."/>
            <person name="Andreopoulos W."/>
            <person name="Angelini C."/>
            <person name="Antonin V."/>
            <person name="Barry K.W."/>
            <person name="Bougher N.L."/>
            <person name="Buchanan P."/>
            <person name="Buyck B."/>
            <person name="Bense V."/>
            <person name="Catcheside P."/>
            <person name="Chovatia M."/>
            <person name="Cooper J."/>
            <person name="Damon W."/>
            <person name="Desjardin D."/>
            <person name="Finy P."/>
            <person name="Geml J."/>
            <person name="Haridas S."/>
            <person name="Hughes K."/>
            <person name="Justo A."/>
            <person name="Karasinski D."/>
            <person name="Kautmanova I."/>
            <person name="Kiss B."/>
            <person name="Kocsube S."/>
            <person name="Kotiranta H."/>
            <person name="LaButti K.M."/>
            <person name="Lechner B.E."/>
            <person name="Liimatainen K."/>
            <person name="Lipzen A."/>
            <person name="Lukacs Z."/>
            <person name="Mihaltcheva S."/>
            <person name="Morgado L.N."/>
            <person name="Niskanen T."/>
            <person name="Noordeloos M.E."/>
            <person name="Ohm R.A."/>
            <person name="Ortiz-Santana B."/>
            <person name="Ovrebo C."/>
            <person name="Racz N."/>
            <person name="Riley R."/>
            <person name="Savchenko A."/>
            <person name="Shiryaev A."/>
            <person name="Soop K."/>
            <person name="Spirin V."/>
            <person name="Szebenyi C."/>
            <person name="Tomsovsky M."/>
            <person name="Tulloss R.E."/>
            <person name="Uehling J."/>
            <person name="Grigoriev I.V."/>
            <person name="Vagvolgyi C."/>
            <person name="Papp T."/>
            <person name="Martin F.M."/>
            <person name="Miettinen O."/>
            <person name="Hibbett D.S."/>
            <person name="Nagy L.G."/>
        </authorList>
    </citation>
    <scope>NUCLEOTIDE SEQUENCE [LARGE SCALE GENOMIC DNA]</scope>
    <source>
        <strain evidence="1 2">NL-1719</strain>
    </source>
</reference>
<evidence type="ECO:0000313" key="2">
    <source>
        <dbReference type="Proteomes" id="UP000308600"/>
    </source>
</evidence>
<accession>A0ACD3A854</accession>
<name>A0ACD3A854_9AGAR</name>
<dbReference type="EMBL" id="ML208609">
    <property type="protein sequence ID" value="TFK62048.1"/>
    <property type="molecule type" value="Genomic_DNA"/>
</dbReference>
<organism evidence="1 2">
    <name type="scientific">Pluteus cervinus</name>
    <dbReference type="NCBI Taxonomy" id="181527"/>
    <lineage>
        <taxon>Eukaryota</taxon>
        <taxon>Fungi</taxon>
        <taxon>Dikarya</taxon>
        <taxon>Basidiomycota</taxon>
        <taxon>Agaricomycotina</taxon>
        <taxon>Agaricomycetes</taxon>
        <taxon>Agaricomycetidae</taxon>
        <taxon>Agaricales</taxon>
        <taxon>Pluteineae</taxon>
        <taxon>Pluteaceae</taxon>
        <taxon>Pluteus</taxon>
    </lineage>
</organism>